<protein>
    <recommendedName>
        <fullName evidence="9">Protein translocase subunit SecE</fullName>
    </recommendedName>
</protein>
<evidence type="ECO:0000256" key="8">
    <source>
        <dbReference type="ARBA" id="ARBA00023136"/>
    </source>
</evidence>
<gene>
    <name evidence="9" type="primary">secE</name>
    <name evidence="10" type="ordered locus">Sgly_0378</name>
</gene>
<dbReference type="RefSeq" id="WP_013623615.1">
    <property type="nucleotide sequence ID" value="NC_015172.1"/>
</dbReference>
<proteinExistence type="inferred from homology"/>
<accession>F0SXZ4</accession>
<dbReference type="OrthoDB" id="9799073at2"/>
<comment type="similarity">
    <text evidence="9">Belongs to the SecE/SEC61-gamma family.</text>
</comment>
<dbReference type="HOGENOM" id="CLU_113663_5_0_9"/>
<dbReference type="eggNOG" id="COG0690">
    <property type="taxonomic scope" value="Bacteria"/>
</dbReference>
<reference evidence="10 11" key="1">
    <citation type="journal article" date="2011" name="Stand. Genomic Sci.">
        <title>Complete genome sequence of Syntrophobotulus glycolicus type strain (FlGlyR).</title>
        <authorList>
            <person name="Han C."/>
            <person name="Mwirichia R."/>
            <person name="Chertkov O."/>
            <person name="Held B."/>
            <person name="Lapidus A."/>
            <person name="Nolan M."/>
            <person name="Lucas S."/>
            <person name="Hammon N."/>
            <person name="Deshpande S."/>
            <person name="Cheng J.F."/>
            <person name="Tapia R."/>
            <person name="Goodwin L."/>
            <person name="Pitluck S."/>
            <person name="Huntemann M."/>
            <person name="Liolios K."/>
            <person name="Ivanova N."/>
            <person name="Pagani I."/>
            <person name="Mavromatis K."/>
            <person name="Ovchinikova G."/>
            <person name="Pati A."/>
            <person name="Chen A."/>
            <person name="Palaniappan K."/>
            <person name="Land M."/>
            <person name="Hauser L."/>
            <person name="Brambilla E.M."/>
            <person name="Rohde M."/>
            <person name="Spring S."/>
            <person name="Sikorski J."/>
            <person name="Goker M."/>
            <person name="Woyke T."/>
            <person name="Bristow J."/>
            <person name="Eisen J.A."/>
            <person name="Markowitz V."/>
            <person name="Hugenholtz P."/>
            <person name="Kyrpides N.C."/>
            <person name="Klenk H.P."/>
            <person name="Detter J.C."/>
        </authorList>
    </citation>
    <scope>NUCLEOTIDE SEQUENCE [LARGE SCALE GENOMIC DNA]</scope>
    <source>
        <strain evidence="11">DSM 8271 / FlGlyR</strain>
    </source>
</reference>
<dbReference type="GO" id="GO:0065002">
    <property type="term" value="P:intracellular protein transmembrane transport"/>
    <property type="evidence" value="ECO:0007669"/>
    <property type="project" value="UniProtKB-UniRule"/>
</dbReference>
<dbReference type="NCBIfam" id="TIGR00964">
    <property type="entry name" value="secE_bact"/>
    <property type="match status" value="1"/>
</dbReference>
<name>F0SXZ4_SYNGF</name>
<keyword evidence="11" id="KW-1185">Reference proteome</keyword>
<dbReference type="GO" id="GO:0009306">
    <property type="term" value="P:protein secretion"/>
    <property type="evidence" value="ECO:0007669"/>
    <property type="project" value="UniProtKB-UniRule"/>
</dbReference>
<evidence type="ECO:0000256" key="2">
    <source>
        <dbReference type="ARBA" id="ARBA00022448"/>
    </source>
</evidence>
<keyword evidence="7 9" id="KW-0811">Translocation</keyword>
<feature type="transmembrane region" description="Helical" evidence="9">
    <location>
        <begin position="45"/>
        <end position="66"/>
    </location>
</feature>
<evidence type="ECO:0000256" key="1">
    <source>
        <dbReference type="ARBA" id="ARBA00004370"/>
    </source>
</evidence>
<evidence type="ECO:0000256" key="3">
    <source>
        <dbReference type="ARBA" id="ARBA00022475"/>
    </source>
</evidence>
<dbReference type="AlphaFoldDB" id="F0SXZ4"/>
<sequence length="79" mass="9166">MAVAKKTESTGFISNFTNKFKARTVFFREVWNELKKVHWPTRKQMMVYTGVVFVTVGIFAVLIWIVDSMLTFSLTSILK</sequence>
<evidence type="ECO:0000256" key="4">
    <source>
        <dbReference type="ARBA" id="ARBA00022692"/>
    </source>
</evidence>
<keyword evidence="4 9" id="KW-0812">Transmembrane</keyword>
<dbReference type="GO" id="GO:0005886">
    <property type="term" value="C:plasma membrane"/>
    <property type="evidence" value="ECO:0007669"/>
    <property type="project" value="UniProtKB-SubCell"/>
</dbReference>
<dbReference type="GO" id="GO:0043952">
    <property type="term" value="P:protein transport by the Sec complex"/>
    <property type="evidence" value="ECO:0007669"/>
    <property type="project" value="UniProtKB-UniRule"/>
</dbReference>
<dbReference type="Gene3D" id="1.20.5.1030">
    <property type="entry name" value="Preprotein translocase secy subunit"/>
    <property type="match status" value="1"/>
</dbReference>
<dbReference type="EMBL" id="CP002547">
    <property type="protein sequence ID" value="ADY54744.1"/>
    <property type="molecule type" value="Genomic_DNA"/>
</dbReference>
<dbReference type="PANTHER" id="PTHR33910:SF1">
    <property type="entry name" value="PROTEIN TRANSLOCASE SUBUNIT SECE"/>
    <property type="match status" value="1"/>
</dbReference>
<reference evidence="11" key="2">
    <citation type="submission" date="2011-02" db="EMBL/GenBank/DDBJ databases">
        <title>The complete genome of Syntrophobotulus glycolicus DSM 8271.</title>
        <authorList>
            <person name="Lucas S."/>
            <person name="Copeland A."/>
            <person name="Lapidus A."/>
            <person name="Bruce D."/>
            <person name="Goodwin L."/>
            <person name="Pitluck S."/>
            <person name="Kyrpides N."/>
            <person name="Mavromatis K."/>
            <person name="Pagani I."/>
            <person name="Ivanova N."/>
            <person name="Mikhailova N."/>
            <person name="Chertkov O."/>
            <person name="Held B."/>
            <person name="Detter J.C."/>
            <person name="Tapia R."/>
            <person name="Han C."/>
            <person name="Land M."/>
            <person name="Hauser L."/>
            <person name="Markowitz V."/>
            <person name="Cheng J.-F."/>
            <person name="Hugenholtz P."/>
            <person name="Woyke T."/>
            <person name="Wu D."/>
            <person name="Spring S."/>
            <person name="Schroeder M."/>
            <person name="Brambilla E."/>
            <person name="Klenk H.-P."/>
            <person name="Eisen J.A."/>
        </authorList>
    </citation>
    <scope>NUCLEOTIDE SEQUENCE [LARGE SCALE GENOMIC DNA]</scope>
    <source>
        <strain evidence="11">DSM 8271 / FlGlyR</strain>
    </source>
</reference>
<dbReference type="InterPro" id="IPR001901">
    <property type="entry name" value="Translocase_SecE/Sec61-g"/>
</dbReference>
<comment type="subcellular location">
    <subcellularLocation>
        <location evidence="9">Cell membrane</location>
        <topology evidence="9">Single-pass membrane protein</topology>
    </subcellularLocation>
    <subcellularLocation>
        <location evidence="1">Membrane</location>
    </subcellularLocation>
</comment>
<dbReference type="KEGG" id="sgy:Sgly_0378"/>
<keyword evidence="2 9" id="KW-0813">Transport</keyword>
<dbReference type="GO" id="GO:0008320">
    <property type="term" value="F:protein transmembrane transporter activity"/>
    <property type="evidence" value="ECO:0007669"/>
    <property type="project" value="UniProtKB-UniRule"/>
</dbReference>
<dbReference type="GO" id="GO:0006605">
    <property type="term" value="P:protein targeting"/>
    <property type="evidence" value="ECO:0007669"/>
    <property type="project" value="UniProtKB-UniRule"/>
</dbReference>
<dbReference type="Proteomes" id="UP000007488">
    <property type="component" value="Chromosome"/>
</dbReference>
<evidence type="ECO:0000256" key="9">
    <source>
        <dbReference type="HAMAP-Rule" id="MF_00422"/>
    </source>
</evidence>
<organism evidence="10 11">
    <name type="scientific">Syntrophobotulus glycolicus (strain DSM 8271 / FlGlyR)</name>
    <dbReference type="NCBI Taxonomy" id="645991"/>
    <lineage>
        <taxon>Bacteria</taxon>
        <taxon>Bacillati</taxon>
        <taxon>Bacillota</taxon>
        <taxon>Clostridia</taxon>
        <taxon>Eubacteriales</taxon>
        <taxon>Desulfitobacteriaceae</taxon>
        <taxon>Syntrophobotulus</taxon>
    </lineage>
</organism>
<evidence type="ECO:0000313" key="10">
    <source>
        <dbReference type="EMBL" id="ADY54744.1"/>
    </source>
</evidence>
<dbReference type="InterPro" id="IPR038379">
    <property type="entry name" value="SecE_sf"/>
</dbReference>
<keyword evidence="8 9" id="KW-0472">Membrane</keyword>
<evidence type="ECO:0000256" key="6">
    <source>
        <dbReference type="ARBA" id="ARBA00022989"/>
    </source>
</evidence>
<keyword evidence="3 9" id="KW-1003">Cell membrane</keyword>
<keyword evidence="6 9" id="KW-1133">Transmembrane helix</keyword>
<evidence type="ECO:0000256" key="5">
    <source>
        <dbReference type="ARBA" id="ARBA00022927"/>
    </source>
</evidence>
<comment type="subunit">
    <text evidence="9">Component of the Sec protein translocase complex. Heterotrimer consisting of SecY, SecE and SecG subunits. The heterotrimers can form oligomers, although 1 heterotrimer is thought to be able to translocate proteins. Interacts with the ribosome. Interacts with SecDF, and other proteins may be involved. Interacts with SecA.</text>
</comment>
<dbReference type="STRING" id="645991.Sgly_0378"/>
<evidence type="ECO:0000313" key="11">
    <source>
        <dbReference type="Proteomes" id="UP000007488"/>
    </source>
</evidence>
<keyword evidence="5 9" id="KW-0653">Protein transport</keyword>
<dbReference type="HAMAP" id="MF_00422">
    <property type="entry name" value="SecE"/>
    <property type="match status" value="1"/>
</dbReference>
<dbReference type="InterPro" id="IPR005807">
    <property type="entry name" value="SecE_bac"/>
</dbReference>
<dbReference type="Pfam" id="PF00584">
    <property type="entry name" value="SecE"/>
    <property type="match status" value="1"/>
</dbReference>
<dbReference type="PANTHER" id="PTHR33910">
    <property type="entry name" value="PROTEIN TRANSLOCASE SUBUNIT SECE"/>
    <property type="match status" value="1"/>
</dbReference>
<evidence type="ECO:0000256" key="7">
    <source>
        <dbReference type="ARBA" id="ARBA00023010"/>
    </source>
</evidence>
<comment type="function">
    <text evidence="9">Essential subunit of the Sec protein translocation channel SecYEG. Clamps together the 2 halves of SecY. May contact the channel plug during translocation.</text>
</comment>